<dbReference type="InterPro" id="IPR002293">
    <property type="entry name" value="AA/rel_permease1"/>
</dbReference>
<dbReference type="AlphaFoldDB" id="A0A8H3ENF9"/>
<dbReference type="Gene3D" id="1.20.1740.10">
    <property type="entry name" value="Amino acid/polyamine transporter I"/>
    <property type="match status" value="1"/>
</dbReference>
<evidence type="ECO:0000256" key="4">
    <source>
        <dbReference type="ARBA" id="ARBA00022989"/>
    </source>
</evidence>
<feature type="transmembrane region" description="Helical" evidence="6">
    <location>
        <begin position="381"/>
        <end position="406"/>
    </location>
</feature>
<feature type="transmembrane region" description="Helical" evidence="6">
    <location>
        <begin position="412"/>
        <end position="433"/>
    </location>
</feature>
<dbReference type="GO" id="GO:0016020">
    <property type="term" value="C:membrane"/>
    <property type="evidence" value="ECO:0007669"/>
    <property type="project" value="UniProtKB-SubCell"/>
</dbReference>
<feature type="transmembrane region" description="Helical" evidence="6">
    <location>
        <begin position="468"/>
        <end position="491"/>
    </location>
</feature>
<keyword evidence="4 6" id="KW-1133">Transmembrane helix</keyword>
<dbReference type="PANTHER" id="PTHR45649:SF1">
    <property type="entry name" value="TRANSPORTER, PUTATIVE (EUROFUNG)-RELATED"/>
    <property type="match status" value="1"/>
</dbReference>
<feature type="transmembrane region" description="Helical" evidence="6">
    <location>
        <begin position="333"/>
        <end position="360"/>
    </location>
</feature>
<reference evidence="7" key="1">
    <citation type="submission" date="2021-03" db="EMBL/GenBank/DDBJ databases">
        <authorList>
            <person name="Tagirdzhanova G."/>
        </authorList>
    </citation>
    <scope>NUCLEOTIDE SEQUENCE</scope>
</reference>
<feature type="transmembrane region" description="Helical" evidence="6">
    <location>
        <begin position="503"/>
        <end position="522"/>
    </location>
</feature>
<dbReference type="OrthoDB" id="3257095at2759"/>
<feature type="transmembrane region" description="Helical" evidence="6">
    <location>
        <begin position="46"/>
        <end position="63"/>
    </location>
</feature>
<dbReference type="GO" id="GO:0022857">
    <property type="term" value="F:transmembrane transporter activity"/>
    <property type="evidence" value="ECO:0007669"/>
    <property type="project" value="InterPro"/>
</dbReference>
<feature type="transmembrane region" description="Helical" evidence="6">
    <location>
        <begin position="286"/>
        <end position="305"/>
    </location>
</feature>
<keyword evidence="5 6" id="KW-0472">Membrane</keyword>
<comment type="subcellular location">
    <subcellularLocation>
        <location evidence="1">Membrane</location>
        <topology evidence="1">Multi-pass membrane protein</topology>
    </subcellularLocation>
</comment>
<dbReference type="Proteomes" id="UP000664169">
    <property type="component" value="Unassembled WGS sequence"/>
</dbReference>
<feature type="transmembrane region" description="Helical" evidence="6">
    <location>
        <begin position="83"/>
        <end position="107"/>
    </location>
</feature>
<dbReference type="PANTHER" id="PTHR45649">
    <property type="entry name" value="AMINO-ACID PERMEASE BAT1"/>
    <property type="match status" value="1"/>
</dbReference>
<evidence type="ECO:0000256" key="3">
    <source>
        <dbReference type="ARBA" id="ARBA00022692"/>
    </source>
</evidence>
<feature type="transmembrane region" description="Helical" evidence="6">
    <location>
        <begin position="203"/>
        <end position="224"/>
    </location>
</feature>
<keyword evidence="3 6" id="KW-0812">Transmembrane</keyword>
<organism evidence="7 8">
    <name type="scientific">Gomphillus americanus</name>
    <dbReference type="NCBI Taxonomy" id="1940652"/>
    <lineage>
        <taxon>Eukaryota</taxon>
        <taxon>Fungi</taxon>
        <taxon>Dikarya</taxon>
        <taxon>Ascomycota</taxon>
        <taxon>Pezizomycotina</taxon>
        <taxon>Lecanoromycetes</taxon>
        <taxon>OSLEUM clade</taxon>
        <taxon>Ostropomycetidae</taxon>
        <taxon>Ostropales</taxon>
        <taxon>Graphidaceae</taxon>
        <taxon>Gomphilloideae</taxon>
        <taxon>Gomphillus</taxon>
    </lineage>
</organism>
<comment type="caution">
    <text evidence="7">The sequence shown here is derived from an EMBL/GenBank/DDBJ whole genome shotgun (WGS) entry which is preliminary data.</text>
</comment>
<keyword evidence="8" id="KW-1185">Reference proteome</keyword>
<dbReference type="Pfam" id="PF13520">
    <property type="entry name" value="AA_permease_2"/>
    <property type="match status" value="1"/>
</dbReference>
<evidence type="ECO:0000256" key="2">
    <source>
        <dbReference type="ARBA" id="ARBA00022448"/>
    </source>
</evidence>
<gene>
    <name evidence="7" type="ORF">GOMPHAMPRED_005067</name>
</gene>
<keyword evidence="2" id="KW-0813">Transport</keyword>
<evidence type="ECO:0000256" key="6">
    <source>
        <dbReference type="SAM" id="Phobius"/>
    </source>
</evidence>
<evidence type="ECO:0008006" key="9">
    <source>
        <dbReference type="Google" id="ProtNLM"/>
    </source>
</evidence>
<dbReference type="EMBL" id="CAJPDQ010000003">
    <property type="protein sequence ID" value="CAF9907277.1"/>
    <property type="molecule type" value="Genomic_DNA"/>
</dbReference>
<feature type="transmembrane region" description="Helical" evidence="6">
    <location>
        <begin position="128"/>
        <end position="156"/>
    </location>
</feature>
<evidence type="ECO:0000313" key="8">
    <source>
        <dbReference type="Proteomes" id="UP000664169"/>
    </source>
</evidence>
<name>A0A8H3ENF9_9LECA</name>
<evidence type="ECO:0000313" key="7">
    <source>
        <dbReference type="EMBL" id="CAF9907277.1"/>
    </source>
</evidence>
<sequence length="540" mass="58525">MAELNHLDTMGKGQDQTMTVLSIEKHGDNDSAQLARLGKSQVLRRDFGFVAMLGFSCTVMISWEAALFNFGIGFGSGGYAGSFWGYLFVWLGTLSSIATMAELASMAPTAAGQYHWVSMLAPANSRRFLSYVIGWLTMTGWFAVVASVCFLCAQMLQGLALMTNAGYSPTQWQIPLIYWLVLVFGVLFNTVAVRFLPQIEALVLILHVLGFFAILIPVAVYGIRTDASVVFNTWLNSGNWPTQGVSFLIGLVGPAFGLLGGDAAVHMSEEIKRPTINVPRAMCASVAINGALGFAMLILQLFFLGNADDVFTNNPGFPFMAFFQQAVGTNGGAVAMVCIVFVLVMCCNVSCIATASRLTWAFARDRGLPFWSFWSRVDQQTVVPLLSVALVAIVSLVLSVIAFGSTLAFNDVVSLTIANLFSSYFIGNTLLLWRRVTGGIQPFNPDEAELVNTIGATKLTWGPWKIPGIWGTLNNIFGSSFLLIVLFFSFFPTATDPTPATMNWSILLAGGIAIIALGYYMAYGRRSYKGPVVESVGEAY</sequence>
<proteinExistence type="predicted"/>
<evidence type="ECO:0000256" key="1">
    <source>
        <dbReference type="ARBA" id="ARBA00004141"/>
    </source>
</evidence>
<evidence type="ECO:0000256" key="5">
    <source>
        <dbReference type="ARBA" id="ARBA00023136"/>
    </source>
</evidence>
<feature type="transmembrane region" description="Helical" evidence="6">
    <location>
        <begin position="176"/>
        <end position="196"/>
    </location>
</feature>
<protein>
    <recommendedName>
        <fullName evidence="9">Amino acid transporter</fullName>
    </recommendedName>
</protein>
<dbReference type="PIRSF" id="PIRSF006060">
    <property type="entry name" value="AA_transporter"/>
    <property type="match status" value="1"/>
</dbReference>
<accession>A0A8H3ENF9</accession>
<feature type="transmembrane region" description="Helical" evidence="6">
    <location>
        <begin position="244"/>
        <end position="265"/>
    </location>
</feature>